<dbReference type="SUPFAM" id="SSF46626">
    <property type="entry name" value="Cytochrome c"/>
    <property type="match status" value="1"/>
</dbReference>
<evidence type="ECO:0000259" key="6">
    <source>
        <dbReference type="PROSITE" id="PS51007"/>
    </source>
</evidence>
<evidence type="ECO:0000313" key="8">
    <source>
        <dbReference type="Proteomes" id="UP001056132"/>
    </source>
</evidence>
<dbReference type="Gene3D" id="1.10.760.10">
    <property type="entry name" value="Cytochrome c-like domain"/>
    <property type="match status" value="1"/>
</dbReference>
<dbReference type="InterPro" id="IPR010538">
    <property type="entry name" value="DHOR"/>
</dbReference>
<dbReference type="Proteomes" id="UP001056132">
    <property type="component" value="Chromosome 1"/>
</dbReference>
<accession>A0AAE9I1I1</accession>
<dbReference type="KEGG" id="ccam:M5D45_02955"/>
<proteinExistence type="predicted"/>
<dbReference type="AlphaFoldDB" id="A0AAE9I1I1"/>
<protein>
    <submittedName>
        <fullName evidence="7">C-type cytochrome</fullName>
    </submittedName>
</protein>
<keyword evidence="3 4" id="KW-0408">Iron</keyword>
<keyword evidence="1 4" id="KW-0349">Heme</keyword>
<gene>
    <name evidence="7" type="ORF">M5D45_02955</name>
</gene>
<evidence type="ECO:0000256" key="1">
    <source>
        <dbReference type="ARBA" id="ARBA00022617"/>
    </source>
</evidence>
<organism evidence="7 8">
    <name type="scientific">Cupriavidus campinensis</name>
    <dbReference type="NCBI Taxonomy" id="151783"/>
    <lineage>
        <taxon>Bacteria</taxon>
        <taxon>Pseudomonadati</taxon>
        <taxon>Pseudomonadota</taxon>
        <taxon>Betaproteobacteria</taxon>
        <taxon>Burkholderiales</taxon>
        <taxon>Burkholderiaceae</taxon>
        <taxon>Cupriavidus</taxon>
    </lineage>
</organism>
<evidence type="ECO:0000256" key="2">
    <source>
        <dbReference type="ARBA" id="ARBA00022723"/>
    </source>
</evidence>
<dbReference type="RefSeq" id="WP_250025072.1">
    <property type="nucleotide sequence ID" value="NZ_CP097330.1"/>
</dbReference>
<evidence type="ECO:0000256" key="4">
    <source>
        <dbReference type="PROSITE-ProRule" id="PRU00433"/>
    </source>
</evidence>
<evidence type="ECO:0000256" key="5">
    <source>
        <dbReference type="SAM" id="MobiDB-lite"/>
    </source>
</evidence>
<dbReference type="InterPro" id="IPR036909">
    <property type="entry name" value="Cyt_c-like_dom_sf"/>
</dbReference>
<feature type="compositionally biased region" description="Polar residues" evidence="5">
    <location>
        <begin position="1"/>
        <end position="13"/>
    </location>
</feature>
<dbReference type="PROSITE" id="PS51007">
    <property type="entry name" value="CYTC"/>
    <property type="match status" value="1"/>
</dbReference>
<evidence type="ECO:0000256" key="3">
    <source>
        <dbReference type="ARBA" id="ARBA00023004"/>
    </source>
</evidence>
<dbReference type="InterPro" id="IPR051395">
    <property type="entry name" value="Cytochrome_c_Peroxidase/MauG"/>
</dbReference>
<evidence type="ECO:0000313" key="7">
    <source>
        <dbReference type="EMBL" id="URF04823.1"/>
    </source>
</evidence>
<dbReference type="InterPro" id="IPR009056">
    <property type="entry name" value="Cyt_c-like_dom"/>
</dbReference>
<dbReference type="GO" id="GO:0004130">
    <property type="term" value="F:cytochrome-c peroxidase activity"/>
    <property type="evidence" value="ECO:0007669"/>
    <property type="project" value="TreeGrafter"/>
</dbReference>
<reference evidence="7" key="1">
    <citation type="journal article" date="2022" name="Microbiol. Resour. Announc.">
        <title>Genome Sequence of Cupriavidus campinensis Strain G5, a Member of a Bacterial Consortium Capable of Polyethylene Degradation.</title>
        <authorList>
            <person name="Schneider B."/>
            <person name="Pfeiffer F."/>
            <person name="Dyall-Smith M."/>
            <person name="Kunte H.J."/>
        </authorList>
    </citation>
    <scope>NUCLEOTIDE SEQUENCE</scope>
    <source>
        <strain evidence="7">G5</strain>
    </source>
</reference>
<dbReference type="GO" id="GO:0046872">
    <property type="term" value="F:metal ion binding"/>
    <property type="evidence" value="ECO:0007669"/>
    <property type="project" value="UniProtKB-KW"/>
</dbReference>
<name>A0AAE9I1I1_9BURK</name>
<dbReference type="PANTHER" id="PTHR30600">
    <property type="entry name" value="CYTOCHROME C PEROXIDASE-RELATED"/>
    <property type="match status" value="1"/>
</dbReference>
<dbReference type="GO" id="GO:0020037">
    <property type="term" value="F:heme binding"/>
    <property type="evidence" value="ECO:0007669"/>
    <property type="project" value="InterPro"/>
</dbReference>
<dbReference type="EMBL" id="CP097330">
    <property type="protein sequence ID" value="URF04823.1"/>
    <property type="molecule type" value="Genomic_DNA"/>
</dbReference>
<feature type="region of interest" description="Disordered" evidence="5">
    <location>
        <begin position="1"/>
        <end position="32"/>
    </location>
</feature>
<sequence length="737" mass="80459">MFNKNEGVNTMQVLTPRPQPGGDGHRATSRRSRLSRLSRLSALSVCVSAALLLAACGGGGDGAPSGTPAGDTLGYTPLFSADTPMNEQIQYRQPDGTLVTMMGSRPTERHARERGEAWDAPDAGPGRYLTFPTFYFQNRTFGLEIHDHVPAGISRVDVYLRVNQGIFDGTTFSLFRNILNPEVRDYGWSLNYGFNNPKEGGLPICREAQPKEDCMMSFDSNWRTDPHSPLKIGDKVELAPAPRLKRDPVVDGGGSRYYSFEQLYVVGVGMRPWYGIAPNLDSEPLPEETLLGGQASISYNYSEEPMRVFQQMANNIGIVNTQRFVEGRRLFHTSFLDGKHSEHDADNPVFTAHIGQLGPRYNQPRCIECHTNNGRSVAAGIGAKLDTMSMLTNGADGKADPTYGYNVQQHAQDPTATPFDVTLQALDKTVRTLPDGERVELVKPVFAFKGPTPAQFSARQAPQVIGMGLIEALAETTILAQADPNDANGDGVRGIPNWIVDPETGKTHLGRFGWKASKASLRHQVGDALIKDMGVTSPTFPTRGCQRGAPDCRSASATSVTEGELQRLTHYLSLIGVPAQRSLRSGFPDGIRVSPEHDVDPPLIARGAALFNQVRCVACHTATMQTGNTHPFAELRNQTIHPYSDLLLHDMGPNLADSLREANAAPNLWRTAPLWGVGSLRFVQGGDQNVRLLHDGRARSMLEAILWHGGEADSSRTQFEALPKADRDAVVAFLQSL</sequence>
<dbReference type="Pfam" id="PF06537">
    <property type="entry name" value="DHOR"/>
    <property type="match status" value="1"/>
</dbReference>
<feature type="domain" description="Cytochrome c" evidence="6">
    <location>
        <begin position="602"/>
        <end position="737"/>
    </location>
</feature>
<dbReference type="PANTHER" id="PTHR30600:SF4">
    <property type="entry name" value="CYTOCHROME C DOMAIN-CONTAINING PROTEIN"/>
    <property type="match status" value="1"/>
</dbReference>
<keyword evidence="2 4" id="KW-0479">Metal-binding</keyword>
<reference evidence="7" key="2">
    <citation type="submission" date="2022-05" db="EMBL/GenBank/DDBJ databases">
        <authorList>
            <person name="Kunte H.-J."/>
        </authorList>
    </citation>
    <scope>NUCLEOTIDE SEQUENCE</scope>
    <source>
        <strain evidence="7">G5</strain>
    </source>
</reference>
<dbReference type="GO" id="GO:0009055">
    <property type="term" value="F:electron transfer activity"/>
    <property type="evidence" value="ECO:0007669"/>
    <property type="project" value="InterPro"/>
</dbReference>